<dbReference type="RefSeq" id="WP_348827063.1">
    <property type="nucleotide sequence ID" value="NZ_CP098827.1"/>
</dbReference>
<dbReference type="AlphaFoldDB" id="A0AAU7KG61"/>
<evidence type="ECO:0000259" key="1">
    <source>
        <dbReference type="Pfam" id="PF02464"/>
    </source>
</evidence>
<dbReference type="InterPro" id="IPR008136">
    <property type="entry name" value="CinA_C"/>
</dbReference>
<feature type="domain" description="CinA C-terminal" evidence="1">
    <location>
        <begin position="11"/>
        <end position="161"/>
    </location>
</feature>
<name>A0AAU7KG61_9GAMM</name>
<dbReference type="SUPFAM" id="SSF142433">
    <property type="entry name" value="CinA-like"/>
    <property type="match status" value="1"/>
</dbReference>
<reference evidence="2" key="1">
    <citation type="submission" date="2022-06" db="EMBL/GenBank/DDBJ databases">
        <title>A novel DMS-producing enzyme.</title>
        <authorList>
            <person name="Zhang Y."/>
        </authorList>
    </citation>
    <scope>NUCLEOTIDE SEQUENCE</scope>
    <source>
        <strain evidence="2">RT37</strain>
    </source>
</reference>
<evidence type="ECO:0000313" key="2">
    <source>
        <dbReference type="EMBL" id="XBO70374.1"/>
    </source>
</evidence>
<sequence>MTNANDRVRRLAIRLGELCVERGVSVTAAESCTGGGVAAAITDIAGSSRYFETGYVTYSNAAKQRLLGVPGETLDAHGAVSQPVVEAMVEGACRDSGARLGVSVSGVAGPDGGSAEKPVGTVWFAFAVDGRLEVDRQRFAGGRDEVRQAAVVHALEGLIRRLESLT</sequence>
<dbReference type="Pfam" id="PF02464">
    <property type="entry name" value="CinA"/>
    <property type="match status" value="1"/>
</dbReference>
<dbReference type="Gene3D" id="3.90.950.20">
    <property type="entry name" value="CinA-like"/>
    <property type="match status" value="1"/>
</dbReference>
<gene>
    <name evidence="2" type="ORF">NFG58_17440</name>
</gene>
<dbReference type="EMBL" id="CP098827">
    <property type="protein sequence ID" value="XBO70374.1"/>
    <property type="molecule type" value="Genomic_DNA"/>
</dbReference>
<accession>A0AAU7KG61</accession>
<protein>
    <submittedName>
        <fullName evidence="2">CinA family protein</fullName>
    </submittedName>
</protein>
<organism evidence="2">
    <name type="scientific">Halomonas sp. RT37</name>
    <dbReference type="NCBI Taxonomy" id="2950872"/>
    <lineage>
        <taxon>Bacteria</taxon>
        <taxon>Pseudomonadati</taxon>
        <taxon>Pseudomonadota</taxon>
        <taxon>Gammaproteobacteria</taxon>
        <taxon>Oceanospirillales</taxon>
        <taxon>Halomonadaceae</taxon>
        <taxon>Halomonas</taxon>
    </lineage>
</organism>
<dbReference type="NCBIfam" id="TIGR00199">
    <property type="entry name" value="PncC_domain"/>
    <property type="match status" value="1"/>
</dbReference>
<proteinExistence type="predicted"/>
<dbReference type="InterPro" id="IPR036653">
    <property type="entry name" value="CinA-like_C"/>
</dbReference>